<dbReference type="PANTHER" id="PTHR45453">
    <property type="entry name" value="PHOSPHATE REGULON SENSOR PROTEIN PHOR"/>
    <property type="match status" value="1"/>
</dbReference>
<dbReference type="GO" id="GO:0016036">
    <property type="term" value="P:cellular response to phosphate starvation"/>
    <property type="evidence" value="ECO:0007669"/>
    <property type="project" value="TreeGrafter"/>
</dbReference>
<accession>A0A0M6XSN0</accession>
<evidence type="ECO:0000256" key="5">
    <source>
        <dbReference type="ARBA" id="ARBA00022553"/>
    </source>
</evidence>
<dbReference type="InterPro" id="IPR005467">
    <property type="entry name" value="His_kinase_dom"/>
</dbReference>
<dbReference type="GO" id="GO:0000155">
    <property type="term" value="F:phosphorelay sensor kinase activity"/>
    <property type="evidence" value="ECO:0007669"/>
    <property type="project" value="InterPro"/>
</dbReference>
<dbReference type="InterPro" id="IPR003594">
    <property type="entry name" value="HATPase_dom"/>
</dbReference>
<dbReference type="SUPFAM" id="SSF55874">
    <property type="entry name" value="ATPase domain of HSP90 chaperone/DNA topoisomerase II/histidine kinase"/>
    <property type="match status" value="1"/>
</dbReference>
<evidence type="ECO:0000256" key="1">
    <source>
        <dbReference type="ARBA" id="ARBA00000085"/>
    </source>
</evidence>
<sequence>MIAAVLDALVEPALLLDGEGRVALANRAAQDKLGVWIVGRSHVSVLRQPALLGPVGEALVRQVPGHARFIHSAGEVETPFDVAITPVAEGQVLLVFRDVSDTQAGQSMRRDFVANVSHELKTPLAALSGFIETMQGTARNDAPARERFLALMSREVARMDRLVSDLLSLSRVEEQSRRRPTATVDFSPLAREAAATLRPGAEASGVAIALDCPPAAPMAGDRDQLMQVLTNLIGNAVKYGARPGAVEVAIASVDRDPVIRGPAWRLSVADHGPGIAPEHLPRLTERFYRIDTGRSRKQGGTGLGLAIVKHIVNRHRGRLRIDSVEGRGTIVTVLFPALS</sequence>
<evidence type="ECO:0000256" key="3">
    <source>
        <dbReference type="ARBA" id="ARBA00012438"/>
    </source>
</evidence>
<dbReference type="InterPro" id="IPR035965">
    <property type="entry name" value="PAS-like_dom_sf"/>
</dbReference>
<dbReference type="EMBL" id="CXPG01000021">
    <property type="protein sequence ID" value="CTQ34100.1"/>
    <property type="molecule type" value="Genomic_DNA"/>
</dbReference>
<keyword evidence="6 13" id="KW-0808">Transferase</keyword>
<gene>
    <name evidence="13" type="primary">phoR</name>
    <name evidence="13" type="ORF">JAN5088_02892</name>
</gene>
<dbReference type="InterPro" id="IPR050351">
    <property type="entry name" value="BphY/WalK/GraS-like"/>
</dbReference>
<keyword evidence="11" id="KW-0472">Membrane</keyword>
<dbReference type="EC" id="2.7.13.3" evidence="3"/>
<organism evidence="13 14">
    <name type="scientific">Jannaschia rubra</name>
    <dbReference type="NCBI Taxonomy" id="282197"/>
    <lineage>
        <taxon>Bacteria</taxon>
        <taxon>Pseudomonadati</taxon>
        <taxon>Pseudomonadota</taxon>
        <taxon>Alphaproteobacteria</taxon>
        <taxon>Rhodobacterales</taxon>
        <taxon>Roseobacteraceae</taxon>
        <taxon>Jannaschia</taxon>
    </lineage>
</organism>
<feature type="domain" description="Histidine kinase" evidence="12">
    <location>
        <begin position="115"/>
        <end position="339"/>
    </location>
</feature>
<dbReference type="SMART" id="SM00388">
    <property type="entry name" value="HisKA"/>
    <property type="match status" value="1"/>
</dbReference>
<keyword evidence="9" id="KW-0067">ATP-binding</keyword>
<dbReference type="PANTHER" id="PTHR45453:SF1">
    <property type="entry name" value="PHOSPHATE REGULON SENSOR PROTEIN PHOR"/>
    <property type="match status" value="1"/>
</dbReference>
<evidence type="ECO:0000256" key="2">
    <source>
        <dbReference type="ARBA" id="ARBA00004236"/>
    </source>
</evidence>
<dbReference type="PROSITE" id="PS50109">
    <property type="entry name" value="HIS_KIN"/>
    <property type="match status" value="1"/>
</dbReference>
<dbReference type="InterPro" id="IPR004358">
    <property type="entry name" value="Sig_transdc_His_kin-like_C"/>
</dbReference>
<dbReference type="InterPro" id="IPR036097">
    <property type="entry name" value="HisK_dim/P_sf"/>
</dbReference>
<evidence type="ECO:0000256" key="9">
    <source>
        <dbReference type="ARBA" id="ARBA00022840"/>
    </source>
</evidence>
<comment type="catalytic activity">
    <reaction evidence="1">
        <text>ATP + protein L-histidine = ADP + protein N-phospho-L-histidine.</text>
        <dbReference type="EC" id="2.7.13.3"/>
    </reaction>
</comment>
<reference evidence="13 14" key="1">
    <citation type="submission" date="2015-07" db="EMBL/GenBank/DDBJ databases">
        <authorList>
            <person name="Noorani M."/>
        </authorList>
    </citation>
    <scope>NUCLEOTIDE SEQUENCE [LARGE SCALE GENOMIC DNA]</scope>
    <source>
        <strain evidence="13 14">CECT 5088</strain>
    </source>
</reference>
<proteinExistence type="predicted"/>
<name>A0A0M6XSN0_9RHOB</name>
<evidence type="ECO:0000256" key="8">
    <source>
        <dbReference type="ARBA" id="ARBA00022777"/>
    </source>
</evidence>
<dbReference type="SMART" id="SM00387">
    <property type="entry name" value="HATPase_c"/>
    <property type="match status" value="1"/>
</dbReference>
<evidence type="ECO:0000256" key="6">
    <source>
        <dbReference type="ARBA" id="ARBA00022679"/>
    </source>
</evidence>
<dbReference type="OrthoDB" id="9813151at2"/>
<dbReference type="Gene3D" id="3.30.565.10">
    <property type="entry name" value="Histidine kinase-like ATPase, C-terminal domain"/>
    <property type="match status" value="1"/>
</dbReference>
<dbReference type="Pfam" id="PF02518">
    <property type="entry name" value="HATPase_c"/>
    <property type="match status" value="1"/>
</dbReference>
<dbReference type="InterPro" id="IPR036890">
    <property type="entry name" value="HATPase_C_sf"/>
</dbReference>
<evidence type="ECO:0000313" key="14">
    <source>
        <dbReference type="Proteomes" id="UP000048908"/>
    </source>
</evidence>
<keyword evidence="7" id="KW-0547">Nucleotide-binding</keyword>
<evidence type="ECO:0000256" key="11">
    <source>
        <dbReference type="ARBA" id="ARBA00023136"/>
    </source>
</evidence>
<dbReference type="SUPFAM" id="SSF47384">
    <property type="entry name" value="Homodimeric domain of signal transducing histidine kinase"/>
    <property type="match status" value="1"/>
</dbReference>
<keyword evidence="10" id="KW-0902">Two-component regulatory system</keyword>
<keyword evidence="5" id="KW-0597">Phosphoprotein</keyword>
<evidence type="ECO:0000313" key="13">
    <source>
        <dbReference type="EMBL" id="CTQ34100.1"/>
    </source>
</evidence>
<evidence type="ECO:0000256" key="4">
    <source>
        <dbReference type="ARBA" id="ARBA00022475"/>
    </source>
</evidence>
<dbReference type="CDD" id="cd00082">
    <property type="entry name" value="HisKA"/>
    <property type="match status" value="1"/>
</dbReference>
<dbReference type="Proteomes" id="UP000048908">
    <property type="component" value="Unassembled WGS sequence"/>
</dbReference>
<dbReference type="Gene3D" id="1.10.287.130">
    <property type="match status" value="1"/>
</dbReference>
<dbReference type="SUPFAM" id="SSF55785">
    <property type="entry name" value="PYP-like sensor domain (PAS domain)"/>
    <property type="match status" value="1"/>
</dbReference>
<dbReference type="RefSeq" id="WP_055683489.1">
    <property type="nucleotide sequence ID" value="NZ_FOOS01000003.1"/>
</dbReference>
<dbReference type="GO" id="GO:0005524">
    <property type="term" value="F:ATP binding"/>
    <property type="evidence" value="ECO:0007669"/>
    <property type="project" value="UniProtKB-KW"/>
</dbReference>
<dbReference type="Pfam" id="PF00512">
    <property type="entry name" value="HisKA"/>
    <property type="match status" value="1"/>
</dbReference>
<protein>
    <recommendedName>
        <fullName evidence="3">histidine kinase</fullName>
        <ecNumber evidence="3">2.7.13.3</ecNumber>
    </recommendedName>
</protein>
<keyword evidence="4" id="KW-1003">Cell membrane</keyword>
<dbReference type="GO" id="GO:0005886">
    <property type="term" value="C:plasma membrane"/>
    <property type="evidence" value="ECO:0007669"/>
    <property type="project" value="UniProtKB-SubCell"/>
</dbReference>
<dbReference type="InterPro" id="IPR003661">
    <property type="entry name" value="HisK_dim/P_dom"/>
</dbReference>
<dbReference type="PRINTS" id="PR00344">
    <property type="entry name" value="BCTRLSENSOR"/>
</dbReference>
<comment type="subcellular location">
    <subcellularLocation>
        <location evidence="2">Cell membrane</location>
    </subcellularLocation>
</comment>
<dbReference type="GO" id="GO:0004721">
    <property type="term" value="F:phosphoprotein phosphatase activity"/>
    <property type="evidence" value="ECO:0007669"/>
    <property type="project" value="TreeGrafter"/>
</dbReference>
<keyword evidence="14" id="KW-1185">Reference proteome</keyword>
<evidence type="ECO:0000256" key="10">
    <source>
        <dbReference type="ARBA" id="ARBA00023012"/>
    </source>
</evidence>
<dbReference type="FunFam" id="1.10.287.130:FF:000008">
    <property type="entry name" value="Two-component sensor histidine kinase"/>
    <property type="match status" value="1"/>
</dbReference>
<keyword evidence="8" id="KW-0418">Kinase</keyword>
<dbReference type="FunFam" id="3.30.565.10:FF:000006">
    <property type="entry name" value="Sensor histidine kinase WalK"/>
    <property type="match status" value="1"/>
</dbReference>
<dbReference type="STRING" id="282197.SAMN04488517_103246"/>
<dbReference type="AlphaFoldDB" id="A0A0M6XSN0"/>
<evidence type="ECO:0000256" key="7">
    <source>
        <dbReference type="ARBA" id="ARBA00022741"/>
    </source>
</evidence>
<evidence type="ECO:0000259" key="12">
    <source>
        <dbReference type="PROSITE" id="PS50109"/>
    </source>
</evidence>